<dbReference type="PANTHER" id="PTHR14429:SF22">
    <property type="entry name" value="AGAP013055-PA"/>
    <property type="match status" value="1"/>
</dbReference>
<dbReference type="OrthoDB" id="10060000at2759"/>
<dbReference type="Proteomes" id="UP000625711">
    <property type="component" value="Unassembled WGS sequence"/>
</dbReference>
<name>A0A834MDJ0_RHYFE</name>
<dbReference type="AlphaFoldDB" id="A0A834MDJ0"/>
<sequence length="255" mass="28874">MEIEVKQRNRRRKRARRMQQELKETNANKANADESETEDVIPKKPPRPPNRRKKQKDLLKEPLCEEDIIDGFSILQFRSYEDLELVIKIASKDGIKRLTDVERPKLEPKAHITNHILVHNNHNGLTLTQDPATSDDSGRASERLTGSSVVSVAPRERDADSSRDRLSDASSRCSSGKGYICDSEGEDDKLGVDNKTDIGSLYQQRYTQCLPKVRAYVLALLFRNTAPNCQPVFDGILTVALFDLDKSIPTKLRCN</sequence>
<feature type="region of interest" description="Disordered" evidence="2">
    <location>
        <begin position="1"/>
        <end position="58"/>
    </location>
</feature>
<feature type="compositionally biased region" description="Polar residues" evidence="2">
    <location>
        <begin position="125"/>
        <end position="135"/>
    </location>
</feature>
<feature type="compositionally biased region" description="Basic and acidic residues" evidence="2">
    <location>
        <begin position="154"/>
        <end position="167"/>
    </location>
</feature>
<feature type="region of interest" description="Disordered" evidence="2">
    <location>
        <begin position="125"/>
        <end position="177"/>
    </location>
</feature>
<keyword evidence="4" id="KW-1185">Reference proteome</keyword>
<dbReference type="PANTHER" id="PTHR14429">
    <property type="entry name" value="FIBROSIN FAMILY MEMBER"/>
    <property type="match status" value="1"/>
</dbReference>
<accession>A0A834MDJ0</accession>
<feature type="compositionally biased region" description="Basic residues" evidence="2">
    <location>
        <begin position="44"/>
        <end position="55"/>
    </location>
</feature>
<organism evidence="3 4">
    <name type="scientific">Rhynchophorus ferrugineus</name>
    <name type="common">Red palm weevil</name>
    <name type="synonym">Curculio ferrugineus</name>
    <dbReference type="NCBI Taxonomy" id="354439"/>
    <lineage>
        <taxon>Eukaryota</taxon>
        <taxon>Metazoa</taxon>
        <taxon>Ecdysozoa</taxon>
        <taxon>Arthropoda</taxon>
        <taxon>Hexapoda</taxon>
        <taxon>Insecta</taxon>
        <taxon>Pterygota</taxon>
        <taxon>Neoptera</taxon>
        <taxon>Endopterygota</taxon>
        <taxon>Coleoptera</taxon>
        <taxon>Polyphaga</taxon>
        <taxon>Cucujiformia</taxon>
        <taxon>Curculionidae</taxon>
        <taxon>Dryophthorinae</taxon>
        <taxon>Rhynchophorus</taxon>
    </lineage>
</organism>
<keyword evidence="1" id="KW-0597">Phosphoprotein</keyword>
<reference evidence="3" key="1">
    <citation type="submission" date="2020-08" db="EMBL/GenBank/DDBJ databases">
        <title>Genome sequencing and assembly of the red palm weevil Rhynchophorus ferrugineus.</title>
        <authorList>
            <person name="Dias G.B."/>
            <person name="Bergman C.M."/>
            <person name="Manee M."/>
        </authorList>
    </citation>
    <scope>NUCLEOTIDE SEQUENCE</scope>
    <source>
        <strain evidence="3">AA-2017</strain>
        <tissue evidence="3">Whole larva</tissue>
    </source>
</reference>
<evidence type="ECO:0000313" key="4">
    <source>
        <dbReference type="Proteomes" id="UP000625711"/>
    </source>
</evidence>
<dbReference type="InterPro" id="IPR023246">
    <property type="entry name" value="AUTS2"/>
</dbReference>
<evidence type="ECO:0000256" key="1">
    <source>
        <dbReference type="ARBA" id="ARBA00022553"/>
    </source>
</evidence>
<evidence type="ECO:0000313" key="3">
    <source>
        <dbReference type="EMBL" id="KAF7280586.1"/>
    </source>
</evidence>
<gene>
    <name evidence="3" type="ORF">GWI33_005713</name>
</gene>
<feature type="compositionally biased region" description="Basic residues" evidence="2">
    <location>
        <begin position="8"/>
        <end position="17"/>
    </location>
</feature>
<protein>
    <submittedName>
        <fullName evidence="3">Uncharacterized protein</fullName>
    </submittedName>
</protein>
<comment type="caution">
    <text evidence="3">The sequence shown here is derived from an EMBL/GenBank/DDBJ whole genome shotgun (WGS) entry which is preliminary data.</text>
</comment>
<proteinExistence type="predicted"/>
<dbReference type="EMBL" id="JAACXV010000282">
    <property type="protein sequence ID" value="KAF7280586.1"/>
    <property type="molecule type" value="Genomic_DNA"/>
</dbReference>
<evidence type="ECO:0000256" key="2">
    <source>
        <dbReference type="SAM" id="MobiDB-lite"/>
    </source>
</evidence>